<sequence length="37" mass="3902">MSEQLVLVPPLSVVPAVVLPEPAVVPVSIAVPFTHRL</sequence>
<proteinExistence type="predicted"/>
<comment type="caution">
    <text evidence="1">The sequence shown here is derived from an EMBL/GenBank/DDBJ whole genome shotgun (WGS) entry which is preliminary data.</text>
</comment>
<evidence type="ECO:0000313" key="2">
    <source>
        <dbReference type="Proteomes" id="UP000542674"/>
    </source>
</evidence>
<dbReference type="EMBL" id="JACHJS010000001">
    <property type="protein sequence ID" value="MBB4962673.1"/>
    <property type="molecule type" value="Genomic_DNA"/>
</dbReference>
<dbReference type="AlphaFoldDB" id="A0A7W7WTN8"/>
<reference evidence="1 2" key="1">
    <citation type="submission" date="2020-08" db="EMBL/GenBank/DDBJ databases">
        <title>Sequencing the genomes of 1000 actinobacteria strains.</title>
        <authorList>
            <person name="Klenk H.-P."/>
        </authorList>
    </citation>
    <scope>NUCLEOTIDE SEQUENCE [LARGE SCALE GENOMIC DNA]</scope>
    <source>
        <strain evidence="1 2">DSM 45084</strain>
    </source>
</reference>
<accession>A0A7W7WTN8</accession>
<name>A0A7W7WTN8_9PSEU</name>
<protein>
    <submittedName>
        <fullName evidence="1">Uncharacterized protein</fullName>
    </submittedName>
</protein>
<dbReference type="Proteomes" id="UP000542674">
    <property type="component" value="Unassembled WGS sequence"/>
</dbReference>
<evidence type="ECO:0000313" key="1">
    <source>
        <dbReference type="EMBL" id="MBB4962673.1"/>
    </source>
</evidence>
<keyword evidence="2" id="KW-1185">Reference proteome</keyword>
<gene>
    <name evidence="1" type="ORF">F4559_000032</name>
</gene>
<organism evidence="1 2">
    <name type="scientific">Saccharothrix violaceirubra</name>
    <dbReference type="NCBI Taxonomy" id="413306"/>
    <lineage>
        <taxon>Bacteria</taxon>
        <taxon>Bacillati</taxon>
        <taxon>Actinomycetota</taxon>
        <taxon>Actinomycetes</taxon>
        <taxon>Pseudonocardiales</taxon>
        <taxon>Pseudonocardiaceae</taxon>
        <taxon>Saccharothrix</taxon>
    </lineage>
</organism>